<dbReference type="InterPro" id="IPR000871">
    <property type="entry name" value="Beta-lactam_class-A"/>
</dbReference>
<dbReference type="NCBIfam" id="NF033103">
    <property type="entry name" value="bla_class_A"/>
    <property type="match status" value="1"/>
</dbReference>
<sequence>MRRSARLRTLLGPVTLAASLGLGLSGCGSSPAPAVPRSAASHLTAQDSVALRLGELERSYKGRVGAFALDTGSGRAVAYRAAERFPFTSTFKAMACGAILRKARRSDPGLLDRRLRWTKDDLLPNSPVTGEHVEDGLTVAELCHAAVTRSDNTAANVLLGQIGGPAGLTRFLRSLNDPVSRLDRYETDLNLWRPGQERDTTTPATVGRDLAALTTGRALAPPDRARLDGWLRASTTGGARIRAGVPRGWAVGDKTGTGSTYGTAADIAVVTPPHHAPLIIAIYTNRDDAQGQADESVIARTTSILVDGLGPIR</sequence>
<dbReference type="PROSITE" id="PS51257">
    <property type="entry name" value="PROKAR_LIPOPROTEIN"/>
    <property type="match status" value="1"/>
</dbReference>
<dbReference type="InterPro" id="IPR012338">
    <property type="entry name" value="Beta-lactam/transpept-like"/>
</dbReference>
<dbReference type="SUPFAM" id="SSF56601">
    <property type="entry name" value="beta-lactamase/transpeptidase-like"/>
    <property type="match status" value="1"/>
</dbReference>
<dbReference type="RefSeq" id="WP_231335043.1">
    <property type="nucleotide sequence ID" value="NZ_CP059572.1"/>
</dbReference>
<evidence type="ECO:0000313" key="8">
    <source>
        <dbReference type="Proteomes" id="UP001049518"/>
    </source>
</evidence>
<dbReference type="PRINTS" id="PR00118">
    <property type="entry name" value="BLACTAMASEA"/>
</dbReference>
<proteinExistence type="inferred from homology"/>
<evidence type="ECO:0000256" key="2">
    <source>
        <dbReference type="ARBA" id="ARBA00012865"/>
    </source>
</evidence>
<comment type="catalytic activity">
    <reaction evidence="5">
        <text>a beta-lactam + H2O = a substituted beta-amino acid</text>
        <dbReference type="Rhea" id="RHEA:20401"/>
        <dbReference type="ChEBI" id="CHEBI:15377"/>
        <dbReference type="ChEBI" id="CHEBI:35627"/>
        <dbReference type="ChEBI" id="CHEBI:140347"/>
        <dbReference type="EC" id="3.5.2.6"/>
    </reaction>
</comment>
<dbReference type="Proteomes" id="UP001049518">
    <property type="component" value="Chromosome"/>
</dbReference>
<dbReference type="PROSITE" id="PS00146">
    <property type="entry name" value="BETA_LACTAMASE_A"/>
    <property type="match status" value="1"/>
</dbReference>
<dbReference type="InterPro" id="IPR045155">
    <property type="entry name" value="Beta-lactam_cat"/>
</dbReference>
<dbReference type="InterPro" id="IPR023650">
    <property type="entry name" value="Beta-lactam_class-A_AS"/>
</dbReference>
<organism evidence="7 8">
    <name type="scientific">Actinomadura graeca</name>
    <dbReference type="NCBI Taxonomy" id="2750812"/>
    <lineage>
        <taxon>Bacteria</taxon>
        <taxon>Bacillati</taxon>
        <taxon>Actinomycetota</taxon>
        <taxon>Actinomycetes</taxon>
        <taxon>Streptosporangiales</taxon>
        <taxon>Thermomonosporaceae</taxon>
        <taxon>Actinomadura</taxon>
    </lineage>
</organism>
<evidence type="ECO:0000259" key="6">
    <source>
        <dbReference type="Pfam" id="PF13354"/>
    </source>
</evidence>
<name>A0ABX8QYL2_9ACTN</name>
<evidence type="ECO:0000256" key="3">
    <source>
        <dbReference type="ARBA" id="ARBA00022801"/>
    </source>
</evidence>
<dbReference type="EMBL" id="CP059572">
    <property type="protein sequence ID" value="QXJ21863.1"/>
    <property type="molecule type" value="Genomic_DNA"/>
</dbReference>
<keyword evidence="8" id="KW-1185">Reference proteome</keyword>
<feature type="domain" description="Beta-lactamase class A catalytic" evidence="6">
    <location>
        <begin position="67"/>
        <end position="284"/>
    </location>
</feature>
<evidence type="ECO:0000313" key="7">
    <source>
        <dbReference type="EMBL" id="QXJ21863.1"/>
    </source>
</evidence>
<keyword evidence="3 5" id="KW-0378">Hydrolase</keyword>
<dbReference type="EC" id="3.5.2.6" evidence="2 5"/>
<evidence type="ECO:0000256" key="1">
    <source>
        <dbReference type="ARBA" id="ARBA00009009"/>
    </source>
</evidence>
<accession>A0ABX8QYL2</accession>
<comment type="similarity">
    <text evidence="1 5">Belongs to the class-A beta-lactamase family.</text>
</comment>
<evidence type="ECO:0000256" key="4">
    <source>
        <dbReference type="ARBA" id="ARBA00023251"/>
    </source>
</evidence>
<dbReference type="PANTHER" id="PTHR35333">
    <property type="entry name" value="BETA-LACTAMASE"/>
    <property type="match status" value="1"/>
</dbReference>
<protein>
    <recommendedName>
        <fullName evidence="2 5">Beta-lactamase</fullName>
        <ecNumber evidence="2 5">3.5.2.6</ecNumber>
    </recommendedName>
</protein>
<dbReference type="Pfam" id="PF13354">
    <property type="entry name" value="Beta-lactamase2"/>
    <property type="match status" value="1"/>
</dbReference>
<dbReference type="Gene3D" id="3.40.710.10">
    <property type="entry name" value="DD-peptidase/beta-lactamase superfamily"/>
    <property type="match status" value="1"/>
</dbReference>
<dbReference type="PANTHER" id="PTHR35333:SF3">
    <property type="entry name" value="BETA-LACTAMASE-TYPE TRANSPEPTIDASE FOLD CONTAINING PROTEIN"/>
    <property type="match status" value="1"/>
</dbReference>
<evidence type="ECO:0000256" key="5">
    <source>
        <dbReference type="RuleBase" id="RU361140"/>
    </source>
</evidence>
<gene>
    <name evidence="7" type="primary">bla</name>
    <name evidence="7" type="ORF">AGRA3207_002766</name>
</gene>
<keyword evidence="4 5" id="KW-0046">Antibiotic resistance</keyword>
<reference evidence="7" key="1">
    <citation type="submission" date="2020-07" db="EMBL/GenBank/DDBJ databases">
        <authorList>
            <person name="Tarantini F.S."/>
            <person name="Hong K.W."/>
            <person name="Chan K.G."/>
        </authorList>
    </citation>
    <scope>NUCLEOTIDE SEQUENCE</scope>
    <source>
        <strain evidence="7">32-07</strain>
    </source>
</reference>